<evidence type="ECO:0008006" key="3">
    <source>
        <dbReference type="Google" id="ProtNLM"/>
    </source>
</evidence>
<protein>
    <recommendedName>
        <fullName evidence="3">Ribbon-helix-helix protein CopG domain-containing protein</fullName>
    </recommendedName>
</protein>
<evidence type="ECO:0000313" key="1">
    <source>
        <dbReference type="EMBL" id="NVP55989.1"/>
    </source>
</evidence>
<comment type="caution">
    <text evidence="1">The sequence shown here is derived from an EMBL/GenBank/DDBJ whole genome shotgun (WGS) entry which is preliminary data.</text>
</comment>
<evidence type="ECO:0000313" key="2">
    <source>
        <dbReference type="Proteomes" id="UP000659172"/>
    </source>
</evidence>
<proteinExistence type="predicted"/>
<dbReference type="Proteomes" id="UP000659172">
    <property type="component" value="Unassembled WGS sequence"/>
</dbReference>
<dbReference type="EMBL" id="JABXYK010000006">
    <property type="protein sequence ID" value="NVP55989.1"/>
    <property type="molecule type" value="Genomic_DNA"/>
</dbReference>
<keyword evidence="2" id="KW-1185">Reference proteome</keyword>
<reference evidence="1 2" key="1">
    <citation type="submission" date="2020-06" db="EMBL/GenBank/DDBJ databases">
        <title>Rhizobium sp.nov. isolated from the tomato plant.</title>
        <authorList>
            <person name="Thin K.K."/>
            <person name="Zhang X."/>
            <person name="He S."/>
        </authorList>
    </citation>
    <scope>NUCLEOTIDE SEQUENCE [LARGE SCALE GENOMIC DNA]</scope>
    <source>
        <strain evidence="1 2">DBTS2</strain>
    </source>
</reference>
<accession>A0ABX2QDZ8</accession>
<dbReference type="RefSeq" id="WP_176949969.1">
    <property type="nucleotide sequence ID" value="NZ_JABXYK010000006.1"/>
</dbReference>
<gene>
    <name evidence="1" type="ORF">HV823_12065</name>
</gene>
<name>A0ABX2QDZ8_9HYPH</name>
<organism evidence="1 2">
    <name type="scientific">Mycoplana rhizolycopersici</name>
    <dbReference type="NCBI Taxonomy" id="2746702"/>
    <lineage>
        <taxon>Bacteria</taxon>
        <taxon>Pseudomonadati</taxon>
        <taxon>Pseudomonadota</taxon>
        <taxon>Alphaproteobacteria</taxon>
        <taxon>Hyphomicrobiales</taxon>
        <taxon>Rhizobiaceae</taxon>
        <taxon>Mycoplana</taxon>
    </lineage>
</organism>
<sequence>MVKPRENRVPIMMSDAELKAIDDWRFANRVATRSEAVRRLCQIGLQVEEPLLKLFDSARAHLAETETPEFLSMWNDEALKAAWTDKTAFNSVQMAVRALQIAEIMISLQQGASVEEAVSTAALEKERFEHWFRSAPKENEE</sequence>